<protein>
    <recommendedName>
        <fullName evidence="3">PD-(D/E)XK endonuclease-like domain-containing protein</fullName>
    </recommendedName>
</protein>
<dbReference type="Pfam" id="PF10926">
    <property type="entry name" value="DUF2800"/>
    <property type="match status" value="1"/>
</dbReference>
<dbReference type="EMBL" id="VSSQ01001221">
    <property type="protein sequence ID" value="MPM06361.1"/>
    <property type="molecule type" value="Genomic_DNA"/>
</dbReference>
<proteinExistence type="predicted"/>
<dbReference type="AlphaFoldDB" id="A0A644WS71"/>
<feature type="region of interest" description="Disordered" evidence="1">
    <location>
        <begin position="352"/>
        <end position="379"/>
    </location>
</feature>
<dbReference type="Gene3D" id="3.90.320.10">
    <property type="match status" value="1"/>
</dbReference>
<sequence length="379" mass="42680">MPPKGHAILSASSSDRWLHCPPSARLCESYDDKGSDYAAEGTDAHALCEYKLRRALGMDVKDPTEDLTWFNEEMADCATDYAAYILEQVETAKQTCVDPVVLIEQRVDFSRWVESGFGTADCIIIADGTLQICDYKHGLGVLVSAENNPQMQCYALGALELFDGIYDIDTVRMTIYQPRRDNVSTYELSKDELFRWADEVLKPTADLAFTGNGNFLCGEWCGFCKAKHDCRARADANMELARYDFKLPPLLTDEEVEEILARIDDLVAWATDIKEYALQQAVSGKAWNGWKLIEGRSNRRYTNEIAVADAVSDAGFDPYERKILGVTAMQKLLGKSRFDELLATYIEKPQGKPTLVPESDKRPVMNTAKNDFMEENDYE</sequence>
<dbReference type="InterPro" id="IPR011604">
    <property type="entry name" value="PDDEXK-like_dom_sf"/>
</dbReference>
<evidence type="ECO:0000256" key="1">
    <source>
        <dbReference type="SAM" id="MobiDB-lite"/>
    </source>
</evidence>
<name>A0A644WS71_9ZZZZ</name>
<evidence type="ECO:0000313" key="2">
    <source>
        <dbReference type="EMBL" id="MPM06361.1"/>
    </source>
</evidence>
<reference evidence="2" key="1">
    <citation type="submission" date="2019-08" db="EMBL/GenBank/DDBJ databases">
        <authorList>
            <person name="Kucharzyk K."/>
            <person name="Murdoch R.W."/>
            <person name="Higgins S."/>
            <person name="Loffler F."/>
        </authorList>
    </citation>
    <scope>NUCLEOTIDE SEQUENCE</scope>
</reference>
<gene>
    <name evidence="2" type="ORF">SDC9_52660</name>
</gene>
<evidence type="ECO:0008006" key="3">
    <source>
        <dbReference type="Google" id="ProtNLM"/>
    </source>
</evidence>
<organism evidence="2">
    <name type="scientific">bioreactor metagenome</name>
    <dbReference type="NCBI Taxonomy" id="1076179"/>
    <lineage>
        <taxon>unclassified sequences</taxon>
        <taxon>metagenomes</taxon>
        <taxon>ecological metagenomes</taxon>
    </lineage>
</organism>
<accession>A0A644WS71</accession>
<dbReference type="InterPro" id="IPR021229">
    <property type="entry name" value="DUF2800"/>
</dbReference>
<comment type="caution">
    <text evidence="2">The sequence shown here is derived from an EMBL/GenBank/DDBJ whole genome shotgun (WGS) entry which is preliminary data.</text>
</comment>